<keyword evidence="2" id="KW-1185">Reference proteome</keyword>
<gene>
    <name evidence="1" type="ORF">WMO14_00805</name>
</gene>
<evidence type="ECO:0000313" key="1">
    <source>
        <dbReference type="EMBL" id="MEQ2378425.1"/>
    </source>
</evidence>
<dbReference type="EC" id="3.1.3.-" evidence="1"/>
<dbReference type="EMBL" id="JBBMER010000001">
    <property type="protein sequence ID" value="MEQ2378425.1"/>
    <property type="molecule type" value="Genomic_DNA"/>
</dbReference>
<accession>A0ABV1BSE1</accession>
<proteinExistence type="predicted"/>
<dbReference type="SUPFAM" id="SSF53254">
    <property type="entry name" value="Phosphoglycerate mutase-like"/>
    <property type="match status" value="1"/>
</dbReference>
<dbReference type="CDD" id="cd07067">
    <property type="entry name" value="HP_PGM_like"/>
    <property type="match status" value="1"/>
</dbReference>
<dbReference type="GO" id="GO:0016787">
    <property type="term" value="F:hydrolase activity"/>
    <property type="evidence" value="ECO:0007669"/>
    <property type="project" value="UniProtKB-KW"/>
</dbReference>
<protein>
    <submittedName>
        <fullName evidence="1">Histidine phosphatase family protein</fullName>
        <ecNumber evidence="1">3.1.3.-</ecNumber>
    </submittedName>
</protein>
<reference evidence="1 2" key="1">
    <citation type="submission" date="2024-03" db="EMBL/GenBank/DDBJ databases">
        <title>Human intestinal bacterial collection.</title>
        <authorList>
            <person name="Pauvert C."/>
            <person name="Hitch T.C.A."/>
            <person name="Clavel T."/>
        </authorList>
    </citation>
    <scope>NUCLEOTIDE SEQUENCE [LARGE SCALE GENOMIC DNA]</scope>
    <source>
        <strain evidence="1 2">CLA-AA-H255</strain>
    </source>
</reference>
<comment type="caution">
    <text evidence="1">The sequence shown here is derived from an EMBL/GenBank/DDBJ whole genome shotgun (WGS) entry which is preliminary data.</text>
</comment>
<dbReference type="InterPro" id="IPR013078">
    <property type="entry name" value="His_Pase_superF_clade-1"/>
</dbReference>
<sequence>MKIVLIRHGATAGNIKKRYIGITDEDLCASGIESIHNNIKAGYYQGVQAVYVSPMKRCRQTAELIYPEYKQHIVPDFRECDFGIFEGKNYKELSGNEQYQRWIDSNATIPFPQGEDVADFKKRSVKGWYDMIKQCRLLNYSDIACVIHGGTIMSVMSEIYGGGYYDYHCGNGDGYICDVALDGSINNYTELLRCE</sequence>
<dbReference type="RefSeq" id="WP_022502051.1">
    <property type="nucleotide sequence ID" value="NZ_JBBMER010000001.1"/>
</dbReference>
<evidence type="ECO:0000313" key="2">
    <source>
        <dbReference type="Proteomes" id="UP001442364"/>
    </source>
</evidence>
<keyword evidence="1" id="KW-0378">Hydrolase</keyword>
<dbReference type="InterPro" id="IPR050275">
    <property type="entry name" value="PGM_Phosphatase"/>
</dbReference>
<dbReference type="SMART" id="SM00855">
    <property type="entry name" value="PGAM"/>
    <property type="match status" value="1"/>
</dbReference>
<dbReference type="Proteomes" id="UP001442364">
    <property type="component" value="Unassembled WGS sequence"/>
</dbReference>
<name>A0ABV1BSE1_9FIRM</name>
<dbReference type="InterPro" id="IPR029033">
    <property type="entry name" value="His_PPase_superfam"/>
</dbReference>
<dbReference type="Pfam" id="PF00300">
    <property type="entry name" value="His_Phos_1"/>
    <property type="match status" value="1"/>
</dbReference>
<organism evidence="1 2">
    <name type="scientific">[Lactobacillus] rogosae</name>
    <dbReference type="NCBI Taxonomy" id="706562"/>
    <lineage>
        <taxon>Bacteria</taxon>
        <taxon>Bacillati</taxon>
        <taxon>Bacillota</taxon>
        <taxon>Clostridia</taxon>
        <taxon>Lachnospirales</taxon>
        <taxon>Lachnospiraceae</taxon>
        <taxon>Lachnospira</taxon>
    </lineage>
</organism>
<dbReference type="Gene3D" id="3.40.50.1240">
    <property type="entry name" value="Phosphoglycerate mutase-like"/>
    <property type="match status" value="1"/>
</dbReference>
<dbReference type="PANTHER" id="PTHR48100">
    <property type="entry name" value="BROAD-SPECIFICITY PHOSPHATASE YOR283W-RELATED"/>
    <property type="match status" value="1"/>
</dbReference>
<dbReference type="PANTHER" id="PTHR48100:SF1">
    <property type="entry name" value="HISTIDINE PHOSPHATASE FAMILY PROTEIN-RELATED"/>
    <property type="match status" value="1"/>
</dbReference>